<keyword evidence="5" id="KW-0508">mRNA splicing</keyword>
<name>A0A1Y1UUG5_9FUNG</name>
<evidence type="ECO:0000256" key="4">
    <source>
        <dbReference type="ARBA" id="ARBA00022728"/>
    </source>
</evidence>
<dbReference type="Pfam" id="PF12457">
    <property type="entry name" value="TIP_N"/>
    <property type="match status" value="1"/>
</dbReference>
<dbReference type="InterPro" id="IPR022159">
    <property type="entry name" value="STIP/TFIP11_N"/>
</dbReference>
<dbReference type="GO" id="GO:0000390">
    <property type="term" value="P:spliceosomal complex disassembly"/>
    <property type="evidence" value="ECO:0007669"/>
    <property type="project" value="InterPro"/>
</dbReference>
<dbReference type="SMART" id="SM00443">
    <property type="entry name" value="G_patch"/>
    <property type="match status" value="1"/>
</dbReference>
<feature type="coiled-coil region" evidence="7">
    <location>
        <begin position="430"/>
        <end position="488"/>
    </location>
</feature>
<dbReference type="InterPro" id="IPR045211">
    <property type="entry name" value="TFP11/STIP/Ntr1"/>
</dbReference>
<keyword evidence="11" id="KW-1185">Reference proteome</keyword>
<comment type="caution">
    <text evidence="10">The sequence shown here is derived from an EMBL/GenBank/DDBJ whole genome shotgun (WGS) entry which is preliminary data.</text>
</comment>
<feature type="region of interest" description="Disordered" evidence="8">
    <location>
        <begin position="1"/>
        <end position="31"/>
    </location>
</feature>
<dbReference type="InterPro" id="IPR000467">
    <property type="entry name" value="G_patch_dom"/>
</dbReference>
<dbReference type="GO" id="GO:0071008">
    <property type="term" value="C:U2-type post-mRNA release spliceosomal complex"/>
    <property type="evidence" value="ECO:0007669"/>
    <property type="project" value="TreeGrafter"/>
</dbReference>
<evidence type="ECO:0000256" key="7">
    <source>
        <dbReference type="SAM" id="Coils"/>
    </source>
</evidence>
<gene>
    <name evidence="10" type="ORF">BCR36DRAFT_407435</name>
</gene>
<dbReference type="Pfam" id="PF01585">
    <property type="entry name" value="G-patch"/>
    <property type="match status" value="1"/>
</dbReference>
<evidence type="ECO:0000256" key="8">
    <source>
        <dbReference type="SAM" id="MobiDB-lite"/>
    </source>
</evidence>
<feature type="domain" description="G-patch" evidence="9">
    <location>
        <begin position="228"/>
        <end position="274"/>
    </location>
</feature>
<dbReference type="GO" id="GO:0003676">
    <property type="term" value="F:nucleic acid binding"/>
    <property type="evidence" value="ECO:0007669"/>
    <property type="project" value="InterPro"/>
</dbReference>
<dbReference type="AlphaFoldDB" id="A0A1Y1UUG5"/>
<evidence type="ECO:0000313" key="10">
    <source>
        <dbReference type="EMBL" id="ORX41669.1"/>
    </source>
</evidence>
<dbReference type="Pfam" id="PF07842">
    <property type="entry name" value="GCFC"/>
    <property type="match status" value="1"/>
</dbReference>
<feature type="compositionally biased region" description="Acidic residues" evidence="8">
    <location>
        <begin position="10"/>
        <end position="19"/>
    </location>
</feature>
<proteinExistence type="inferred from homology"/>
<accession>A0A1Y1UUG5</accession>
<reference evidence="10 11" key="2">
    <citation type="submission" date="2016-08" db="EMBL/GenBank/DDBJ databases">
        <title>Pervasive Adenine N6-methylation of Active Genes in Fungi.</title>
        <authorList>
            <consortium name="DOE Joint Genome Institute"/>
            <person name="Mondo S.J."/>
            <person name="Dannebaum R.O."/>
            <person name="Kuo R.C."/>
            <person name="Labutti K."/>
            <person name="Haridas S."/>
            <person name="Kuo A."/>
            <person name="Salamov A."/>
            <person name="Ahrendt S.R."/>
            <person name="Lipzen A."/>
            <person name="Sullivan W."/>
            <person name="Andreopoulos W.B."/>
            <person name="Clum A."/>
            <person name="Lindquist E."/>
            <person name="Daum C."/>
            <person name="Ramamoorthy G.K."/>
            <person name="Gryganskyi A."/>
            <person name="Culley D."/>
            <person name="Magnuson J.K."/>
            <person name="James T.Y."/>
            <person name="O'Malley M.A."/>
            <person name="Stajich J.E."/>
            <person name="Spatafora J.W."/>
            <person name="Visel A."/>
            <person name="Grigoriev I.V."/>
        </authorList>
    </citation>
    <scope>NUCLEOTIDE SEQUENCE [LARGE SCALE GENOMIC DNA]</scope>
    <source>
        <strain evidence="11">finn</strain>
    </source>
</reference>
<sequence>MESFEISERDLEEENELFNDPESRRKRKRFTKEDAIYGIFKGSDSEDEVDYKSNNIYSKNKYNTGISFVKGQLTNNISNKSPSNSSSDDENYSRNSDSDSDNNSNSSNSDTENENDNMEEDINNESSISGNQGLGFGNSAGQGLGFGNSAGQGLGFGNSAGQGLGFGNSAGQGLGFSNNNDNINVPTEFSSSKNKKEKKKKEKSNYPTSTYKSKLKVDKNFGKFEEHTKGIGLKLLMKQGYVPGEGLGVNKDGITAPIDVKLRPKGQGLSFNNFDEMTENDKIQQKEYKKKYATELKAKGIKMDIGLDEIDENLMEEEENELEARPKTEAWKKGKKNRKKITLYKTVDEIIREESEIVEKNLNVPQPLKIIDMTKKEVRILSDSSQLSSDNKISMDKYFEINEHLPELRHNIKLITDLTQTDLMYILKQLKVEETKRKGLEEKYSKKSEEIKSEKVRIEKVKKIDSIIKEVKQISQDITKEFKLLEKRKVLSQYQTDQPINKNDMTEVQAIFTNIKDNIFTANDGNKLFSLLDKKFLQLESDYDLFLEFKLDRLLVTVIAPIFKKMIANWNPLEDRYLCLEYFIKWKKLLLVKSSENNNENDSSYLFIMTSQKGMTCFESLLYSSWLPKIRQLVNNDWDPRNPESLIKLLEEWEIILPQWLKNNIIEQLIIPKLKLEVNNWMPQIYFKNPESNNTIPLHSYLLPWLVVIDEERMHLHLFETVKNKLIVFLHNRPFLENEKDGGKFILQNLCSWLEVLTKEDFMDILTQCVLPELVRHLRYNFFINPAKQDIKPLMQVLAWSEFVPEMLMTKVVSTEFFPKWYKILAMWLKSGEENGNEPNYNEIVAWYKSWKDTLKDIKGLDDYWKLGLDMMNEGANCKIPTINSLSDDQPLLSNIKVSQLMDNNTQEKQKTKSKPQLSLKEYLEKELEKEDCLLEPSRIIHESGKTLYNIIKVYYEPVSKKKTIYNLYIDDGVLFVRLVKSESNNYIPIGINELIEKIKK</sequence>
<keyword evidence="4" id="KW-0747">Spliceosome</keyword>
<evidence type="ECO:0000259" key="9">
    <source>
        <dbReference type="PROSITE" id="PS50174"/>
    </source>
</evidence>
<evidence type="ECO:0000256" key="5">
    <source>
        <dbReference type="ARBA" id="ARBA00023187"/>
    </source>
</evidence>
<reference evidence="10 11" key="1">
    <citation type="submission" date="2016-08" db="EMBL/GenBank/DDBJ databases">
        <title>Genomes of anaerobic fungi encode conserved fungal cellulosomes for biomass hydrolysis.</title>
        <authorList>
            <consortium name="DOE Joint Genome Institute"/>
            <person name="Haitjema C.H."/>
            <person name="Gilmore S.P."/>
            <person name="Henske J.K."/>
            <person name="Solomon K.V."/>
            <person name="De Groot R."/>
            <person name="Kuo A."/>
            <person name="Mondo S.J."/>
            <person name="Salamov A.A."/>
            <person name="Labutti K."/>
            <person name="Zhao Z."/>
            <person name="Chiniquy J."/>
            <person name="Barry K."/>
            <person name="Brewer H.M."/>
            <person name="Purvine S.O."/>
            <person name="Wright A.T."/>
            <person name="Boxma B."/>
            <person name="Van Alen T."/>
            <person name="Hackstein J.H."/>
            <person name="Baker S.E."/>
            <person name="Grigoriev I.V."/>
            <person name="O'Malley M.A."/>
        </authorList>
    </citation>
    <scope>NUCLEOTIDE SEQUENCE [LARGE SCALE GENOMIC DNA]</scope>
    <source>
        <strain evidence="11">finn</strain>
    </source>
</reference>
<comment type="subcellular location">
    <subcellularLocation>
        <location evidence="1">Nucleus</location>
    </subcellularLocation>
</comment>
<dbReference type="Proteomes" id="UP000193719">
    <property type="component" value="Unassembled WGS sequence"/>
</dbReference>
<dbReference type="PROSITE" id="PS50174">
    <property type="entry name" value="G_PATCH"/>
    <property type="match status" value="1"/>
</dbReference>
<feature type="compositionally biased region" description="Low complexity" evidence="8">
    <location>
        <begin position="101"/>
        <end position="110"/>
    </location>
</feature>
<dbReference type="PANTHER" id="PTHR23329">
    <property type="entry name" value="TUFTELIN-INTERACTING PROTEIN 11-RELATED"/>
    <property type="match status" value="1"/>
</dbReference>
<feature type="region of interest" description="Disordered" evidence="8">
    <location>
        <begin position="177"/>
        <end position="208"/>
    </location>
</feature>
<dbReference type="OrthoDB" id="4822at2759"/>
<feature type="compositionally biased region" description="Basic residues" evidence="8">
    <location>
        <begin position="193"/>
        <end position="202"/>
    </location>
</feature>
<dbReference type="InterPro" id="IPR022783">
    <property type="entry name" value="GCFC_dom"/>
</dbReference>
<keyword evidence="3" id="KW-0507">mRNA processing</keyword>
<evidence type="ECO:0000256" key="1">
    <source>
        <dbReference type="ARBA" id="ARBA00004123"/>
    </source>
</evidence>
<dbReference type="EMBL" id="MCFH01000081">
    <property type="protein sequence ID" value="ORX41669.1"/>
    <property type="molecule type" value="Genomic_DNA"/>
</dbReference>
<protein>
    <submittedName>
        <fullName evidence="10">TFP11-domain-containing protein</fullName>
    </submittedName>
</protein>
<feature type="compositionally biased region" description="Polar residues" evidence="8">
    <location>
        <begin position="177"/>
        <end position="189"/>
    </location>
</feature>
<evidence type="ECO:0000256" key="2">
    <source>
        <dbReference type="ARBA" id="ARBA00010900"/>
    </source>
</evidence>
<comment type="similarity">
    <text evidence="2">Belongs to the TFP11/STIP family.</text>
</comment>
<keyword evidence="6" id="KW-0539">Nucleus</keyword>
<dbReference type="STRING" id="1754191.A0A1Y1UUG5"/>
<evidence type="ECO:0000313" key="11">
    <source>
        <dbReference type="Proteomes" id="UP000193719"/>
    </source>
</evidence>
<organism evidence="10 11">
    <name type="scientific">Piromyces finnis</name>
    <dbReference type="NCBI Taxonomy" id="1754191"/>
    <lineage>
        <taxon>Eukaryota</taxon>
        <taxon>Fungi</taxon>
        <taxon>Fungi incertae sedis</taxon>
        <taxon>Chytridiomycota</taxon>
        <taxon>Chytridiomycota incertae sedis</taxon>
        <taxon>Neocallimastigomycetes</taxon>
        <taxon>Neocallimastigales</taxon>
        <taxon>Neocallimastigaceae</taxon>
        <taxon>Piromyces</taxon>
    </lineage>
</organism>
<evidence type="ECO:0000256" key="6">
    <source>
        <dbReference type="ARBA" id="ARBA00023242"/>
    </source>
</evidence>
<evidence type="ECO:0000256" key="3">
    <source>
        <dbReference type="ARBA" id="ARBA00022664"/>
    </source>
</evidence>
<feature type="compositionally biased region" description="Low complexity" evidence="8">
    <location>
        <begin position="75"/>
        <end position="86"/>
    </location>
</feature>
<feature type="region of interest" description="Disordered" evidence="8">
    <location>
        <begin position="72"/>
        <end position="136"/>
    </location>
</feature>
<keyword evidence="7" id="KW-0175">Coiled coil</keyword>
<dbReference type="PANTHER" id="PTHR23329:SF1">
    <property type="entry name" value="TUFTELIN-INTERACTING PROTEIN 11"/>
    <property type="match status" value="1"/>
</dbReference>
<feature type="compositionally biased region" description="Acidic residues" evidence="8">
    <location>
        <begin position="111"/>
        <end position="123"/>
    </location>
</feature>